<dbReference type="GO" id="GO:0051276">
    <property type="term" value="P:chromosome organization"/>
    <property type="evidence" value="ECO:0007669"/>
    <property type="project" value="InterPro"/>
</dbReference>
<dbReference type="GO" id="GO:0005524">
    <property type="term" value="F:ATP binding"/>
    <property type="evidence" value="ECO:0007669"/>
    <property type="project" value="InterPro"/>
</dbReference>
<dbReference type="FunFam" id="1.20.1060.20:FF:000005">
    <property type="entry name" value="Structural maintenance of chromosomes 2"/>
    <property type="match status" value="1"/>
</dbReference>
<feature type="coiled-coil region" evidence="1">
    <location>
        <begin position="361"/>
        <end position="468"/>
    </location>
</feature>
<reference evidence="3" key="1">
    <citation type="submission" date="2022-11" db="EMBL/GenBank/DDBJ databases">
        <title>Genome Sequence of Cubamyces cubensis.</title>
        <authorList>
            <person name="Buettner E."/>
        </authorList>
    </citation>
    <scope>NUCLEOTIDE SEQUENCE</scope>
    <source>
        <strain evidence="3">MPL-01</strain>
    </source>
</reference>
<dbReference type="EMBL" id="JAPEVG010000299">
    <property type="protein sequence ID" value="KAJ8469227.1"/>
    <property type="molecule type" value="Genomic_DNA"/>
</dbReference>
<dbReference type="SMART" id="SM00968">
    <property type="entry name" value="SMC_hinge"/>
    <property type="match status" value="1"/>
</dbReference>
<dbReference type="InterPro" id="IPR010935">
    <property type="entry name" value="SMC_hinge"/>
</dbReference>
<feature type="domain" description="SMC hinge" evidence="2">
    <location>
        <begin position="140"/>
        <end position="261"/>
    </location>
</feature>
<dbReference type="GO" id="GO:0007059">
    <property type="term" value="P:chromosome segregation"/>
    <property type="evidence" value="ECO:0007669"/>
    <property type="project" value="UniProtKB-ARBA"/>
</dbReference>
<keyword evidence="4" id="KW-1185">Reference proteome</keyword>
<dbReference type="GO" id="GO:0005694">
    <property type="term" value="C:chromosome"/>
    <property type="evidence" value="ECO:0007669"/>
    <property type="project" value="InterPro"/>
</dbReference>
<accession>A0AAD7TLX5</accession>
<dbReference type="AlphaFoldDB" id="A0AAD7TLX5"/>
<gene>
    <name evidence="3" type="ORF">ONZ51_g9127</name>
</gene>
<evidence type="ECO:0000313" key="4">
    <source>
        <dbReference type="Proteomes" id="UP001215151"/>
    </source>
</evidence>
<dbReference type="PANTHER" id="PTHR43977">
    <property type="entry name" value="STRUCTURAL MAINTENANCE OF CHROMOSOMES PROTEIN 3"/>
    <property type="match status" value="1"/>
</dbReference>
<dbReference type="SUPFAM" id="SSF75553">
    <property type="entry name" value="Smc hinge domain"/>
    <property type="match status" value="1"/>
</dbReference>
<evidence type="ECO:0000259" key="2">
    <source>
        <dbReference type="SMART" id="SM00968"/>
    </source>
</evidence>
<dbReference type="InterPro" id="IPR036277">
    <property type="entry name" value="SMC_hinge_sf"/>
</dbReference>
<protein>
    <recommendedName>
        <fullName evidence="2">SMC hinge domain-containing protein</fullName>
    </recommendedName>
</protein>
<name>A0AAD7TLX5_9APHY</name>
<dbReference type="Proteomes" id="UP001215151">
    <property type="component" value="Unassembled WGS sequence"/>
</dbReference>
<dbReference type="Gene3D" id="1.20.1060.20">
    <property type="match status" value="1"/>
</dbReference>
<keyword evidence="1" id="KW-0175">Coiled coil</keyword>
<sequence length="486" mass="54299">MRLSTPSTSILGLNYLEVLVSARLLTFGRTPATAEEEQCRVKLAMSEKELKALEARWKAVEREAGEGARQLEAMRADVERRKKKVAETGWSQEKDDAQQTAIREAKDEVQRLTEVRDKIRSRLGNLDFEYSSPYPNFDRNEVKGLVASLVSLDKTSYNAATALEITAGGRLYNMVVESDEVGKQLLQNGRLKRRVTLIPLNKIQSWTIPHPQVQAAERISGGKARPALSLIGYPEEVANAMAYVFGGTFVCDDAATAKRITFSQDAGIKSVTLDGDVYDPSGTLSGGSAPNSSGILVKVQDLLEAEGNLQDAIARQSALELEEKRTSDVRNHRFNLSRELTIKEHELNLLQAALQKHSVVVKTQHRELQTAVLELEQMEKDIASAEAHIEEARAGDALAKAERKLQEERATLSRYDEELKALEQVIKDKKTAINEATLSITQKEHDRIASLQRERTVAENQAANLEKQYEWIVEGPKRETSRNKRK</sequence>
<organism evidence="3 4">
    <name type="scientific">Trametes cubensis</name>
    <dbReference type="NCBI Taxonomy" id="1111947"/>
    <lineage>
        <taxon>Eukaryota</taxon>
        <taxon>Fungi</taxon>
        <taxon>Dikarya</taxon>
        <taxon>Basidiomycota</taxon>
        <taxon>Agaricomycotina</taxon>
        <taxon>Agaricomycetes</taxon>
        <taxon>Polyporales</taxon>
        <taxon>Polyporaceae</taxon>
        <taxon>Trametes</taxon>
    </lineage>
</organism>
<dbReference type="Pfam" id="PF06470">
    <property type="entry name" value="SMC_hinge"/>
    <property type="match status" value="1"/>
</dbReference>
<evidence type="ECO:0000256" key="1">
    <source>
        <dbReference type="SAM" id="Coils"/>
    </source>
</evidence>
<dbReference type="Gene3D" id="3.30.70.1620">
    <property type="match status" value="1"/>
</dbReference>
<proteinExistence type="predicted"/>
<comment type="caution">
    <text evidence="3">The sequence shown here is derived from an EMBL/GenBank/DDBJ whole genome shotgun (WGS) entry which is preliminary data.</text>
</comment>
<evidence type="ECO:0000313" key="3">
    <source>
        <dbReference type="EMBL" id="KAJ8469227.1"/>
    </source>
</evidence>
<feature type="coiled-coil region" evidence="1">
    <location>
        <begin position="36"/>
        <end position="122"/>
    </location>
</feature>